<dbReference type="Proteomes" id="UP001497623">
    <property type="component" value="Unassembled WGS sequence"/>
</dbReference>
<feature type="compositionally biased region" description="Basic and acidic residues" evidence="3">
    <location>
        <begin position="73"/>
        <end position="89"/>
    </location>
</feature>
<feature type="compositionally biased region" description="Basic and acidic residues" evidence="3">
    <location>
        <begin position="24"/>
        <end position="43"/>
    </location>
</feature>
<evidence type="ECO:0000256" key="1">
    <source>
        <dbReference type="ARBA" id="ARBA00022884"/>
    </source>
</evidence>
<dbReference type="SMART" id="SM00360">
    <property type="entry name" value="RRM"/>
    <property type="match status" value="1"/>
</dbReference>
<evidence type="ECO:0000256" key="2">
    <source>
        <dbReference type="PROSITE-ProRule" id="PRU00176"/>
    </source>
</evidence>
<dbReference type="InterPro" id="IPR012677">
    <property type="entry name" value="Nucleotide-bd_a/b_plait_sf"/>
</dbReference>
<keyword evidence="6" id="KW-1185">Reference proteome</keyword>
<evidence type="ECO:0000259" key="4">
    <source>
        <dbReference type="PROSITE" id="PS50102"/>
    </source>
</evidence>
<comment type="caution">
    <text evidence="5">The sequence shown here is derived from an EMBL/GenBank/DDBJ whole genome shotgun (WGS) entry which is preliminary data.</text>
</comment>
<proteinExistence type="predicted"/>
<keyword evidence="1 2" id="KW-0694">RNA-binding</keyword>
<gene>
    <name evidence="5" type="ORF">MNOR_LOCUS38572</name>
</gene>
<dbReference type="Gene3D" id="3.30.70.330">
    <property type="match status" value="1"/>
</dbReference>
<dbReference type="PROSITE" id="PS50102">
    <property type="entry name" value="RRM"/>
    <property type="match status" value="1"/>
</dbReference>
<dbReference type="InterPro" id="IPR000504">
    <property type="entry name" value="RRM_dom"/>
</dbReference>
<dbReference type="InterPro" id="IPR035979">
    <property type="entry name" value="RBD_domain_sf"/>
</dbReference>
<evidence type="ECO:0000313" key="6">
    <source>
        <dbReference type="Proteomes" id="UP001497623"/>
    </source>
</evidence>
<organism evidence="5 6">
    <name type="scientific">Meganyctiphanes norvegica</name>
    <name type="common">Northern krill</name>
    <name type="synonym">Thysanopoda norvegica</name>
    <dbReference type="NCBI Taxonomy" id="48144"/>
    <lineage>
        <taxon>Eukaryota</taxon>
        <taxon>Metazoa</taxon>
        <taxon>Ecdysozoa</taxon>
        <taxon>Arthropoda</taxon>
        <taxon>Crustacea</taxon>
        <taxon>Multicrustacea</taxon>
        <taxon>Malacostraca</taxon>
        <taxon>Eumalacostraca</taxon>
        <taxon>Eucarida</taxon>
        <taxon>Euphausiacea</taxon>
        <taxon>Euphausiidae</taxon>
        <taxon>Meganyctiphanes</taxon>
    </lineage>
</organism>
<evidence type="ECO:0000256" key="3">
    <source>
        <dbReference type="SAM" id="MobiDB-lite"/>
    </source>
</evidence>
<name>A0AAV2SMI5_MEGNR</name>
<dbReference type="CDD" id="cd12363">
    <property type="entry name" value="RRM_TRA2"/>
    <property type="match status" value="1"/>
</dbReference>
<accession>A0AAV2SMI5</accession>
<dbReference type="PANTHER" id="PTHR48034">
    <property type="entry name" value="TRANSFORMER-2 SEX-DETERMINING PROTEIN-RELATED"/>
    <property type="match status" value="1"/>
</dbReference>
<dbReference type="GO" id="GO:0003723">
    <property type="term" value="F:RNA binding"/>
    <property type="evidence" value="ECO:0007669"/>
    <property type="project" value="UniProtKB-UniRule"/>
</dbReference>
<evidence type="ECO:0000313" key="5">
    <source>
        <dbReference type="EMBL" id="CAL4213762.1"/>
    </source>
</evidence>
<protein>
    <recommendedName>
        <fullName evidence="4">RRM domain-containing protein</fullName>
    </recommendedName>
</protein>
<dbReference type="InterPro" id="IPR050441">
    <property type="entry name" value="RBM"/>
</dbReference>
<feature type="domain" description="RRM" evidence="4">
    <location>
        <begin position="135"/>
        <end position="213"/>
    </location>
</feature>
<feature type="region of interest" description="Disordered" evidence="3">
    <location>
        <begin position="1"/>
        <end position="134"/>
    </location>
</feature>
<sequence>MSESPHRRGLNEPREASFSRSRSRSGERRAPRSRSGDRRETYRHGSSRRSGSPPRPSSRDERPRRSPSPRPSSRTDRPRRSPSPREDRSSRRHSRSPSHSRDRKSDRRGRSRTRSPAPRRRNNQQDNRDDPSPSKCLGVFGLSLHTSERQLDALFSKYGPLDKVKVVLDAQTGRSRGFAFITFDHMDDATEAKEQCTGMDIDGRQIRVDYSLTKRAHTPTPGMYMGDPSVRGGGRRGGYGGGGGRYGGGGWSIGGGGGRYGGGYSGGGGGGYGGGYGGGGGRRGGGIVAVEVGDTMMDTVVDVKEDHHPLMSVEIVAHQEDRTDLVQDHTLLVGRVDTEMVCFNMGCIIGVYVHVI</sequence>
<dbReference type="EMBL" id="CAXKWB010089330">
    <property type="protein sequence ID" value="CAL4213762.1"/>
    <property type="molecule type" value="Genomic_DNA"/>
</dbReference>
<dbReference type="SUPFAM" id="SSF54928">
    <property type="entry name" value="RNA-binding domain, RBD"/>
    <property type="match status" value="1"/>
</dbReference>
<feature type="compositionally biased region" description="Basic and acidic residues" evidence="3">
    <location>
        <begin position="1"/>
        <end position="17"/>
    </location>
</feature>
<reference evidence="5 6" key="1">
    <citation type="submission" date="2024-05" db="EMBL/GenBank/DDBJ databases">
        <authorList>
            <person name="Wallberg A."/>
        </authorList>
    </citation>
    <scope>NUCLEOTIDE SEQUENCE [LARGE SCALE GENOMIC DNA]</scope>
</reference>
<dbReference type="AlphaFoldDB" id="A0AAV2SMI5"/>
<feature type="compositionally biased region" description="Basic residues" evidence="3">
    <location>
        <begin position="106"/>
        <end position="122"/>
    </location>
</feature>
<dbReference type="Pfam" id="PF00076">
    <property type="entry name" value="RRM_1"/>
    <property type="match status" value="1"/>
</dbReference>